<proteinExistence type="predicted"/>
<organism evidence="1 2">
    <name type="scientific">Protochlamydia amoebophila (strain UWE25)</name>
    <dbReference type="NCBI Taxonomy" id="264201"/>
    <lineage>
        <taxon>Bacteria</taxon>
        <taxon>Pseudomonadati</taxon>
        <taxon>Chlamydiota</taxon>
        <taxon>Chlamydiia</taxon>
        <taxon>Parachlamydiales</taxon>
        <taxon>Parachlamydiaceae</taxon>
        <taxon>Candidatus Protochlamydia</taxon>
    </lineage>
</organism>
<reference evidence="1 2" key="1">
    <citation type="journal article" date="2004" name="Science">
        <title>Illuminating the evolutionary history of chlamydiae.</title>
        <authorList>
            <person name="Horn M."/>
            <person name="Collingro A."/>
            <person name="Schmitz-Esser S."/>
            <person name="Beier C.L."/>
            <person name="Purkhold U."/>
            <person name="Fartmann B."/>
            <person name="Brandt P."/>
            <person name="Nyakatura G.J."/>
            <person name="Droege M."/>
            <person name="Frishman D."/>
            <person name="Rattei T."/>
            <person name="Mewes H."/>
            <person name="Wagner M."/>
        </authorList>
    </citation>
    <scope>NUCLEOTIDE SEQUENCE [LARGE SCALE GENOMIC DNA]</scope>
    <source>
        <strain evidence="1 2">UWE25</strain>
    </source>
</reference>
<evidence type="ECO:0000313" key="1">
    <source>
        <dbReference type="EMBL" id="SPJ31754.1"/>
    </source>
</evidence>
<dbReference type="EMBL" id="BX908798">
    <property type="protein sequence ID" value="SPJ31754.1"/>
    <property type="molecule type" value="Genomic_DNA"/>
</dbReference>
<keyword evidence="2" id="KW-1185">Reference proteome</keyword>
<accession>A0A2P9H9T7</accession>
<dbReference type="KEGG" id="pcu:PC_RS04745"/>
<evidence type="ECO:0000313" key="2">
    <source>
        <dbReference type="Proteomes" id="UP000000529"/>
    </source>
</evidence>
<name>A0A2P9H9T7_PARUW</name>
<protein>
    <submittedName>
        <fullName evidence="1">Uncharacterized protein</fullName>
    </submittedName>
</protein>
<gene>
    <name evidence="1" type="ORF">PC_RS04745</name>
</gene>
<dbReference type="AlphaFoldDB" id="A0A2P9H9T7"/>
<sequence>MKDKKNEETNQGLAALPPRVWICNQAKEKMEIKGYYIQQTESFEPDLFFSLSLANIFLLS</sequence>
<dbReference type="Proteomes" id="UP000000529">
    <property type="component" value="Chromosome"/>
</dbReference>